<proteinExistence type="predicted"/>
<dbReference type="InParanoid" id="A0A165EFN2"/>
<protein>
    <submittedName>
        <fullName evidence="2">Calcineurin-like phosphoesterase</fullName>
    </submittedName>
</protein>
<dbReference type="PANTHER" id="PTHR37844">
    <property type="entry name" value="SER/THR PROTEIN PHOSPHATASE SUPERFAMILY (AFU_ORTHOLOGUE AFUA_1G14840)"/>
    <property type="match status" value="1"/>
</dbReference>
<feature type="domain" description="Calcineurin-like phosphoesterase" evidence="1">
    <location>
        <begin position="36"/>
        <end position="234"/>
    </location>
</feature>
<dbReference type="InterPro" id="IPR029052">
    <property type="entry name" value="Metallo-depent_PP-like"/>
</dbReference>
<dbReference type="InterPro" id="IPR004843">
    <property type="entry name" value="Calcineurin-like_PHP"/>
</dbReference>
<reference evidence="2 3" key="1">
    <citation type="journal article" date="2016" name="Mol. Biol. Evol.">
        <title>Comparative Genomics of Early-Diverging Mushroom-Forming Fungi Provides Insights into the Origins of Lignocellulose Decay Capabilities.</title>
        <authorList>
            <person name="Nagy L.G."/>
            <person name="Riley R."/>
            <person name="Tritt A."/>
            <person name="Adam C."/>
            <person name="Daum C."/>
            <person name="Floudas D."/>
            <person name="Sun H."/>
            <person name="Yadav J.S."/>
            <person name="Pangilinan J."/>
            <person name="Larsson K.H."/>
            <person name="Matsuura K."/>
            <person name="Barry K."/>
            <person name="Labutti K."/>
            <person name="Kuo R."/>
            <person name="Ohm R.A."/>
            <person name="Bhattacharya S.S."/>
            <person name="Shirouzu T."/>
            <person name="Yoshinaga Y."/>
            <person name="Martin F.M."/>
            <person name="Grigoriev I.V."/>
            <person name="Hibbett D.S."/>
        </authorList>
    </citation>
    <scope>NUCLEOTIDE SEQUENCE [LARGE SCALE GENOMIC DNA]</scope>
    <source>
        <strain evidence="2 3">HHB12029</strain>
    </source>
</reference>
<accession>A0A165EFN2</accession>
<dbReference type="Gene3D" id="3.60.21.10">
    <property type="match status" value="1"/>
</dbReference>
<dbReference type="GO" id="GO:0016787">
    <property type="term" value="F:hydrolase activity"/>
    <property type="evidence" value="ECO:0007669"/>
    <property type="project" value="InterPro"/>
</dbReference>
<keyword evidence="3" id="KW-1185">Reference proteome</keyword>
<evidence type="ECO:0000313" key="3">
    <source>
        <dbReference type="Proteomes" id="UP000077266"/>
    </source>
</evidence>
<name>A0A165EFN2_EXIGL</name>
<dbReference type="SUPFAM" id="SSF56300">
    <property type="entry name" value="Metallo-dependent phosphatases"/>
    <property type="match status" value="1"/>
</dbReference>
<dbReference type="Pfam" id="PF00149">
    <property type="entry name" value="Metallophos"/>
    <property type="match status" value="1"/>
</dbReference>
<organism evidence="2 3">
    <name type="scientific">Exidia glandulosa HHB12029</name>
    <dbReference type="NCBI Taxonomy" id="1314781"/>
    <lineage>
        <taxon>Eukaryota</taxon>
        <taxon>Fungi</taxon>
        <taxon>Dikarya</taxon>
        <taxon>Basidiomycota</taxon>
        <taxon>Agaricomycotina</taxon>
        <taxon>Agaricomycetes</taxon>
        <taxon>Auriculariales</taxon>
        <taxon>Exidiaceae</taxon>
        <taxon>Exidia</taxon>
    </lineage>
</organism>
<evidence type="ECO:0000259" key="1">
    <source>
        <dbReference type="Pfam" id="PF00149"/>
    </source>
</evidence>
<feature type="non-terminal residue" evidence="2">
    <location>
        <position position="1"/>
    </location>
</feature>
<dbReference type="OrthoDB" id="550558at2759"/>
<dbReference type="Proteomes" id="UP000077266">
    <property type="component" value="Unassembled WGS sequence"/>
</dbReference>
<dbReference type="PANTHER" id="PTHR37844:SF2">
    <property type="entry name" value="SER_THR PROTEIN PHOSPHATASE SUPERFAMILY (AFU_ORTHOLOGUE AFUA_1G14840)"/>
    <property type="match status" value="1"/>
</dbReference>
<sequence length="252" mass="28284">IQIMSDLHLEFHFRTPPRGSAQGYHVFSPPVCAPNLALLGDIGLVAHEGLFIFLEAQLRRFKRVFYLLGNHEFYGRGATYDETVRKFEAFAQRVLAQEALGEFVFLNRGRYDVPDEDVTVLGCTLWSHVPPESVKAVQSGLNDFKEILDWSIEQHVDAHAQDVSWLSAQLVNPDLKNIRVVVLTHHAPTLNGTSDRKHAGSAVAAGYATELSSRKDLWGADSPVKVWAFGHTHHCCDFELDGVRVYSNQRGY</sequence>
<dbReference type="EMBL" id="KV426143">
    <property type="protein sequence ID" value="KZV86832.1"/>
    <property type="molecule type" value="Genomic_DNA"/>
</dbReference>
<feature type="non-terminal residue" evidence="2">
    <location>
        <position position="252"/>
    </location>
</feature>
<evidence type="ECO:0000313" key="2">
    <source>
        <dbReference type="EMBL" id="KZV86832.1"/>
    </source>
</evidence>
<gene>
    <name evidence="2" type="ORF">EXIGLDRAFT_561288</name>
</gene>
<dbReference type="AlphaFoldDB" id="A0A165EFN2"/>